<dbReference type="SUPFAM" id="SSF56935">
    <property type="entry name" value="Porins"/>
    <property type="match status" value="1"/>
</dbReference>
<comment type="similarity">
    <text evidence="2">Belongs to the TonB-dependent receptor family.</text>
</comment>
<keyword evidence="2" id="KW-0812">Transmembrane</keyword>
<comment type="subcellular location">
    <subcellularLocation>
        <location evidence="2">Cell outer membrane</location>
        <topology evidence="2">Multi-pass membrane protein</topology>
    </subcellularLocation>
</comment>
<evidence type="ECO:0000256" key="2">
    <source>
        <dbReference type="PROSITE-ProRule" id="PRU01360"/>
    </source>
</evidence>
<dbReference type="SUPFAM" id="SSF49464">
    <property type="entry name" value="Carboxypeptidase regulatory domain-like"/>
    <property type="match status" value="1"/>
</dbReference>
<dbReference type="InterPro" id="IPR023997">
    <property type="entry name" value="TonB-dep_OMP_SusC/RagA_CS"/>
</dbReference>
<keyword evidence="2" id="KW-0813">Transport</keyword>
<dbReference type="GO" id="GO:0015344">
    <property type="term" value="F:siderophore uptake transmembrane transporter activity"/>
    <property type="evidence" value="ECO:0007669"/>
    <property type="project" value="TreeGrafter"/>
</dbReference>
<name>C2FS36_SPHSI</name>
<keyword evidence="2" id="KW-0472">Membrane</keyword>
<dbReference type="InterPro" id="IPR037066">
    <property type="entry name" value="Plug_dom_sf"/>
</dbReference>
<keyword evidence="5" id="KW-0675">Receptor</keyword>
<feature type="chain" id="PRO_5002913768" evidence="3">
    <location>
        <begin position="23"/>
        <end position="259"/>
    </location>
</feature>
<reference evidence="5 6" key="1">
    <citation type="submission" date="2009-01" db="EMBL/GenBank/DDBJ databases">
        <authorList>
            <person name="Qin X."/>
            <person name="Bachman B."/>
            <person name="Battles P."/>
            <person name="Bell A."/>
            <person name="Bess C."/>
            <person name="Bickham C."/>
            <person name="Chaboub L."/>
            <person name="Chen D."/>
            <person name="Coyle M."/>
            <person name="Deiros D.R."/>
            <person name="Dinh H."/>
            <person name="Forbes L."/>
            <person name="Fowler G."/>
            <person name="Francisco L."/>
            <person name="Fu Q."/>
            <person name="Gubbala S."/>
            <person name="Hale W."/>
            <person name="Han Y."/>
            <person name="Hemphill L."/>
            <person name="Highlander S.K."/>
            <person name="Hirani K."/>
            <person name="Hogues M."/>
            <person name="Jackson L."/>
            <person name="Jakkamsetti A."/>
            <person name="Javaid M."/>
            <person name="Jiang H."/>
            <person name="Korchina V."/>
            <person name="Kovar C."/>
            <person name="Lara F."/>
            <person name="Lee S."/>
            <person name="Mata R."/>
            <person name="Mathew T."/>
            <person name="Moen C."/>
            <person name="Morales K."/>
            <person name="Munidasa M."/>
            <person name="Nazareth L."/>
            <person name="Ngo R."/>
            <person name="Nguyen L."/>
            <person name="Okwuonu G."/>
            <person name="Ongeri F."/>
            <person name="Patil S."/>
            <person name="Petrosino J."/>
            <person name="Pham C."/>
            <person name="Pham P."/>
            <person name="Pu L.-L."/>
            <person name="Puazo M."/>
            <person name="Raj R."/>
            <person name="Reid J."/>
            <person name="Rouhana J."/>
            <person name="Saada N."/>
            <person name="Shang Y."/>
            <person name="Simmons D."/>
            <person name="Thornton R."/>
            <person name="Warren J."/>
            <person name="Weissenberger G."/>
            <person name="Zhang J."/>
            <person name="Zhang L."/>
            <person name="Zhou C."/>
            <person name="Zhu D."/>
            <person name="Muzny D."/>
            <person name="Worley K."/>
            <person name="Gibbs R."/>
        </authorList>
    </citation>
    <scope>NUCLEOTIDE SEQUENCE [LARGE SCALE GENOMIC DNA]</scope>
    <source>
        <strain evidence="5 6">ATCC 33300</strain>
    </source>
</reference>
<dbReference type="Gene3D" id="2.60.40.1120">
    <property type="entry name" value="Carboxypeptidase-like, regulatory domain"/>
    <property type="match status" value="1"/>
</dbReference>
<dbReference type="NCBIfam" id="TIGR04057">
    <property type="entry name" value="SusC_RagA_signa"/>
    <property type="match status" value="1"/>
</dbReference>
<dbReference type="HOGENOM" id="CLU_004317_3_1_10"/>
<sequence>MRKFLLFSVALGLSLPFSEAHAENVKGNALVREATSYMSSNLRMEQGTVQGTVSGPDGPLAGVTVSVVGTTTSTQTDAKGQFRLTAPIGAKVRFSSVGFTSKDLTVTSNTLNVTLTSDESTLDEVVVVGYGTQKKGNLTGAVSTINVKENLQSRPIADVGRAIQGTTPGLSVTIPSGEVGSDPRIRIRGAISSMQGNSNPLILLDNVEIPSIQYVNPEDIESISVLKDAAASSIYGAKAAFGVILITSKTGGTQGKNQY</sequence>
<dbReference type="GO" id="GO:0009279">
    <property type="term" value="C:cell outer membrane"/>
    <property type="evidence" value="ECO:0007669"/>
    <property type="project" value="UniProtKB-SubCell"/>
</dbReference>
<dbReference type="Proteomes" id="UP000006241">
    <property type="component" value="Unassembled WGS sequence"/>
</dbReference>
<evidence type="ECO:0000313" key="5">
    <source>
        <dbReference type="EMBL" id="EEI94401.1"/>
    </source>
</evidence>
<keyword evidence="2" id="KW-0998">Cell outer membrane</keyword>
<dbReference type="PANTHER" id="PTHR30069">
    <property type="entry name" value="TONB-DEPENDENT OUTER MEMBRANE RECEPTOR"/>
    <property type="match status" value="1"/>
</dbReference>
<evidence type="ECO:0000259" key="4">
    <source>
        <dbReference type="Pfam" id="PF07715"/>
    </source>
</evidence>
<gene>
    <name evidence="5" type="ORF">HMPREF0765_0142</name>
</gene>
<accession>C2FS36</accession>
<keyword evidence="2" id="KW-1134">Transmembrane beta strand</keyword>
<dbReference type="Pfam" id="PF07715">
    <property type="entry name" value="Plug"/>
    <property type="match status" value="1"/>
</dbReference>
<keyword evidence="1 3" id="KW-0732">Signal</keyword>
<comment type="caution">
    <text evidence="5">The sequence shown here is derived from an EMBL/GenBank/DDBJ whole genome shotgun (WGS) entry which is preliminary data.</text>
</comment>
<dbReference type="AlphaFoldDB" id="C2FS36"/>
<evidence type="ECO:0000256" key="1">
    <source>
        <dbReference type="ARBA" id="ARBA00022729"/>
    </source>
</evidence>
<evidence type="ECO:0000313" key="6">
    <source>
        <dbReference type="Proteomes" id="UP000006241"/>
    </source>
</evidence>
<dbReference type="InterPro" id="IPR039426">
    <property type="entry name" value="TonB-dep_rcpt-like"/>
</dbReference>
<organism evidence="5 6">
    <name type="scientific">Sphingobacterium spiritivorum ATCC 33300</name>
    <dbReference type="NCBI Taxonomy" id="525372"/>
    <lineage>
        <taxon>Bacteria</taxon>
        <taxon>Pseudomonadati</taxon>
        <taxon>Bacteroidota</taxon>
        <taxon>Sphingobacteriia</taxon>
        <taxon>Sphingobacteriales</taxon>
        <taxon>Sphingobacteriaceae</taxon>
        <taxon>Sphingobacterium</taxon>
    </lineage>
</organism>
<proteinExistence type="inferred from homology"/>
<dbReference type="EMBL" id="ACHB01000002">
    <property type="protein sequence ID" value="EEI94401.1"/>
    <property type="molecule type" value="Genomic_DNA"/>
</dbReference>
<dbReference type="Pfam" id="PF13715">
    <property type="entry name" value="CarbopepD_reg_2"/>
    <property type="match status" value="1"/>
</dbReference>
<protein>
    <submittedName>
        <fullName evidence="5">TonB-dependent receptor plug domain protein</fullName>
    </submittedName>
</protein>
<dbReference type="PROSITE" id="PS52016">
    <property type="entry name" value="TONB_DEPENDENT_REC_3"/>
    <property type="match status" value="1"/>
</dbReference>
<evidence type="ECO:0000256" key="3">
    <source>
        <dbReference type="SAM" id="SignalP"/>
    </source>
</evidence>
<dbReference type="GO" id="GO:0044718">
    <property type="term" value="P:siderophore transmembrane transport"/>
    <property type="evidence" value="ECO:0007669"/>
    <property type="project" value="TreeGrafter"/>
</dbReference>
<dbReference type="Gene3D" id="2.170.130.10">
    <property type="entry name" value="TonB-dependent receptor, plug domain"/>
    <property type="match status" value="1"/>
</dbReference>
<feature type="signal peptide" evidence="3">
    <location>
        <begin position="1"/>
        <end position="22"/>
    </location>
</feature>
<dbReference type="InterPro" id="IPR008969">
    <property type="entry name" value="CarboxyPept-like_regulatory"/>
</dbReference>
<dbReference type="RefSeq" id="WP_003012873.1">
    <property type="nucleotide sequence ID" value="NZ_GG668638.1"/>
</dbReference>
<dbReference type="InterPro" id="IPR012910">
    <property type="entry name" value="Plug_dom"/>
</dbReference>
<dbReference type="PANTHER" id="PTHR30069:SF29">
    <property type="entry name" value="HEMOGLOBIN AND HEMOGLOBIN-HAPTOGLOBIN-BINDING PROTEIN 1-RELATED"/>
    <property type="match status" value="1"/>
</dbReference>
<feature type="domain" description="TonB-dependent receptor plug" evidence="4">
    <location>
        <begin position="137"/>
        <end position="243"/>
    </location>
</feature>